<proteinExistence type="predicted"/>
<protein>
    <submittedName>
        <fullName evidence="2">Uncharacterized protein</fullName>
    </submittedName>
</protein>
<dbReference type="STRING" id="554065.E1ZLD9"/>
<feature type="compositionally biased region" description="Basic and acidic residues" evidence="1">
    <location>
        <begin position="94"/>
        <end position="104"/>
    </location>
</feature>
<dbReference type="EMBL" id="GL433852">
    <property type="protein sequence ID" value="EFN53384.1"/>
    <property type="molecule type" value="Genomic_DNA"/>
</dbReference>
<evidence type="ECO:0000313" key="3">
    <source>
        <dbReference type="Proteomes" id="UP000008141"/>
    </source>
</evidence>
<accession>E1ZLD9</accession>
<dbReference type="KEGG" id="cvr:CHLNCDRAFT_137165"/>
<organism evidence="3">
    <name type="scientific">Chlorella variabilis</name>
    <name type="common">Green alga</name>
    <dbReference type="NCBI Taxonomy" id="554065"/>
    <lineage>
        <taxon>Eukaryota</taxon>
        <taxon>Viridiplantae</taxon>
        <taxon>Chlorophyta</taxon>
        <taxon>core chlorophytes</taxon>
        <taxon>Trebouxiophyceae</taxon>
        <taxon>Chlorellales</taxon>
        <taxon>Chlorellaceae</taxon>
        <taxon>Chlorella clade</taxon>
        <taxon>Chlorella</taxon>
    </lineage>
</organism>
<feature type="compositionally biased region" description="Basic residues" evidence="1">
    <location>
        <begin position="183"/>
        <end position="192"/>
    </location>
</feature>
<dbReference type="AlphaFoldDB" id="E1ZLD9"/>
<name>E1ZLD9_CHLVA</name>
<dbReference type="PANTHER" id="PTHR34684">
    <property type="entry name" value="OS08G0192200 PROTEIN"/>
    <property type="match status" value="1"/>
</dbReference>
<sequence>MDMSTRQKLAELIQKDIDQLREKAEGQGVTAWLTRPVQRERPNERFLISTLRGVQAHNRRAEEEEMWERYQQRRQREEGEQGEAAQRQRGHSSGHAEEGGHVSDDAIAAMVASKRSRGRGGVGSRMDVPGPYLPSGETAELANDDTELVRRQQLGPARPEWLQRQEQEQEERELIAMGEALQQRRRGKKQRRRGDGARSGSGSSSSSGGGSGGSSSDSSAERRRRKRRRSKKEKKVKKKRRKQKRVKEGS</sequence>
<feature type="compositionally biased region" description="Basic and acidic residues" evidence="1">
    <location>
        <begin position="59"/>
        <end position="79"/>
    </location>
</feature>
<gene>
    <name evidence="2" type="ORF">CHLNCDRAFT_137165</name>
</gene>
<dbReference type="eggNOG" id="ENOG502S0FK">
    <property type="taxonomic scope" value="Eukaryota"/>
</dbReference>
<dbReference type="OMA" id="DYWHRET"/>
<dbReference type="PANTHER" id="PTHR34684:SF1">
    <property type="entry name" value="OS08G0192200 PROTEIN"/>
    <property type="match status" value="1"/>
</dbReference>
<feature type="compositionally biased region" description="Basic residues" evidence="1">
    <location>
        <begin position="222"/>
        <end position="250"/>
    </location>
</feature>
<dbReference type="OrthoDB" id="552995at2759"/>
<feature type="compositionally biased region" description="Low complexity" evidence="1">
    <location>
        <begin position="82"/>
        <end position="93"/>
    </location>
</feature>
<dbReference type="Proteomes" id="UP000008141">
    <property type="component" value="Unassembled WGS sequence"/>
</dbReference>
<dbReference type="InParanoid" id="E1ZLD9"/>
<dbReference type="GeneID" id="17352729"/>
<dbReference type="FunCoup" id="E1ZLD9">
    <property type="interactions" value="112"/>
</dbReference>
<dbReference type="RefSeq" id="XP_005845486.1">
    <property type="nucleotide sequence ID" value="XM_005845424.1"/>
</dbReference>
<evidence type="ECO:0000256" key="1">
    <source>
        <dbReference type="SAM" id="MobiDB-lite"/>
    </source>
</evidence>
<feature type="region of interest" description="Disordered" evidence="1">
    <location>
        <begin position="54"/>
        <end position="250"/>
    </location>
</feature>
<evidence type="ECO:0000313" key="2">
    <source>
        <dbReference type="EMBL" id="EFN53384.1"/>
    </source>
</evidence>
<keyword evidence="3" id="KW-1185">Reference proteome</keyword>
<reference evidence="2 3" key="1">
    <citation type="journal article" date="2010" name="Plant Cell">
        <title>The Chlorella variabilis NC64A genome reveals adaptation to photosymbiosis, coevolution with viruses, and cryptic sex.</title>
        <authorList>
            <person name="Blanc G."/>
            <person name="Duncan G."/>
            <person name="Agarkova I."/>
            <person name="Borodovsky M."/>
            <person name="Gurnon J."/>
            <person name="Kuo A."/>
            <person name="Lindquist E."/>
            <person name="Lucas S."/>
            <person name="Pangilinan J."/>
            <person name="Polle J."/>
            <person name="Salamov A."/>
            <person name="Terry A."/>
            <person name="Yamada T."/>
            <person name="Dunigan D.D."/>
            <person name="Grigoriev I.V."/>
            <person name="Claverie J.M."/>
            <person name="Van Etten J.L."/>
        </authorList>
    </citation>
    <scope>NUCLEOTIDE SEQUENCE [LARGE SCALE GENOMIC DNA]</scope>
    <source>
        <strain evidence="2 3">NC64A</strain>
    </source>
</reference>